<protein>
    <submittedName>
        <fullName evidence="1">Uncharacterized protein</fullName>
    </submittedName>
</protein>
<gene>
    <name evidence="1" type="ORF">J5X90_19125</name>
</gene>
<proteinExistence type="predicted"/>
<dbReference type="EMBL" id="CP072426">
    <property type="protein sequence ID" value="QTL37856.1"/>
    <property type="molecule type" value="Genomic_DNA"/>
</dbReference>
<organism evidence="1 2">
    <name type="scientific">Pseudoalteromonas viridis</name>
    <dbReference type="NCBI Taxonomy" id="339617"/>
    <lineage>
        <taxon>Bacteria</taxon>
        <taxon>Pseudomonadati</taxon>
        <taxon>Pseudomonadota</taxon>
        <taxon>Gammaproteobacteria</taxon>
        <taxon>Alteromonadales</taxon>
        <taxon>Pseudoalteromonadaceae</taxon>
        <taxon>Pseudoalteromonas</taxon>
    </lineage>
</organism>
<evidence type="ECO:0000313" key="2">
    <source>
        <dbReference type="Proteomes" id="UP000665025"/>
    </source>
</evidence>
<reference evidence="1 2" key="1">
    <citation type="submission" date="2021-03" db="EMBL/GenBank/DDBJ databases">
        <title>Complete Genome of Pseudoalteromonas viridis Strain BBR56, a new biocontrol bacterial candidate.</title>
        <authorList>
            <person name="Handayani D.P."/>
            <person name="Isnansetyo A."/>
            <person name="Istiqomah I."/>
            <person name="Jumina J."/>
        </authorList>
    </citation>
    <scope>NUCLEOTIDE SEQUENCE [LARGE SCALE GENOMIC DNA]</scope>
    <source>
        <strain evidence="1 2">BBR56</strain>
    </source>
</reference>
<keyword evidence="2" id="KW-1185">Reference proteome</keyword>
<dbReference type="RefSeq" id="WP_209054025.1">
    <property type="nucleotide sequence ID" value="NZ_CP072426.1"/>
</dbReference>
<accession>A0ABX7VAD1</accession>
<name>A0ABX7VAD1_9GAMM</name>
<dbReference type="Proteomes" id="UP000665025">
    <property type="component" value="Chromosome 2"/>
</dbReference>
<evidence type="ECO:0000313" key="1">
    <source>
        <dbReference type="EMBL" id="QTL37856.1"/>
    </source>
</evidence>
<sequence length="166" mass="18144">MEFSKSTAQLQGSFDGRNDLVVTVQNETPYELTIYTHTEHGKLKKYPTDNRVVVNGQWEGGVEAQGAGSNLTLGINVQGNQPHRFGWAVMSATPSNKTNYVKVAYDDIGFSSGSEAYKSADSQSKHYANDGYYTNVRHDVEIIVSISQDSAASSTIIVRETASRGE</sequence>